<evidence type="ECO:0000259" key="4">
    <source>
        <dbReference type="Pfam" id="PF00248"/>
    </source>
</evidence>
<dbReference type="InterPro" id="IPR036812">
    <property type="entry name" value="NAD(P)_OxRdtase_dom_sf"/>
</dbReference>
<sequence length="304" mass="33823">MGDVPFIPLNNGVTIPQLGFGVYRIAPGQTEQAVLAAFEAGYRHIDTAQRYGNEKQVGRALARSGLSRDAVFLTTKLDVDRHGRREAIRELEKSLGRLGTDHVDLYLIHWPEPGADRYVETWTGFEEVLADGRARAIGVSNFTRAHLQRLAAESTTIPAVNQVECHPLFARTRLREFHRLQGIETEAWGPLGQGGPLLAEAEVVRLAHEYGRSPAQIVLRWHVQLGNIVCAKSTRPERMRQNISVVDFALDDADMHVLTALDVGEHRGPDLDHCPGPTGRLRRVARRVPGARRAVRAARALRSR</sequence>
<dbReference type="PROSITE" id="PS00798">
    <property type="entry name" value="ALDOKETO_REDUCTASE_1"/>
    <property type="match status" value="1"/>
</dbReference>
<comment type="similarity">
    <text evidence="1">Belongs to the aldo/keto reductase family.</text>
</comment>
<dbReference type="Pfam" id="PF00248">
    <property type="entry name" value="Aldo_ket_red"/>
    <property type="match status" value="1"/>
</dbReference>
<evidence type="ECO:0000256" key="3">
    <source>
        <dbReference type="ARBA" id="ARBA00023002"/>
    </source>
</evidence>
<dbReference type="PANTHER" id="PTHR43827">
    <property type="entry name" value="2,5-DIKETO-D-GLUCONIC ACID REDUCTASE"/>
    <property type="match status" value="1"/>
</dbReference>
<feature type="domain" description="NADP-dependent oxidoreductase" evidence="4">
    <location>
        <begin position="24"/>
        <end position="261"/>
    </location>
</feature>
<dbReference type="PRINTS" id="PR00069">
    <property type="entry name" value="ALDKETRDTASE"/>
</dbReference>
<gene>
    <name evidence="5" type="ORF">ACFQH9_06395</name>
</gene>
<organism evidence="5 6">
    <name type="scientific">Pseudonocardia lutea</name>
    <dbReference type="NCBI Taxonomy" id="2172015"/>
    <lineage>
        <taxon>Bacteria</taxon>
        <taxon>Bacillati</taxon>
        <taxon>Actinomycetota</taxon>
        <taxon>Actinomycetes</taxon>
        <taxon>Pseudonocardiales</taxon>
        <taxon>Pseudonocardiaceae</taxon>
        <taxon>Pseudonocardia</taxon>
    </lineage>
</organism>
<dbReference type="PIRSF" id="PIRSF000097">
    <property type="entry name" value="AKR"/>
    <property type="match status" value="1"/>
</dbReference>
<evidence type="ECO:0000313" key="5">
    <source>
        <dbReference type="EMBL" id="MFC5947900.1"/>
    </source>
</evidence>
<dbReference type="RefSeq" id="WP_379564963.1">
    <property type="nucleotide sequence ID" value="NZ_JBHSQK010000011.1"/>
</dbReference>
<keyword evidence="6" id="KW-1185">Reference proteome</keyword>
<keyword evidence="2" id="KW-0521">NADP</keyword>
<dbReference type="InterPro" id="IPR023210">
    <property type="entry name" value="NADP_OxRdtase_dom"/>
</dbReference>
<dbReference type="PROSITE" id="PS00062">
    <property type="entry name" value="ALDOKETO_REDUCTASE_2"/>
    <property type="match status" value="1"/>
</dbReference>
<dbReference type="InterPro" id="IPR018170">
    <property type="entry name" value="Aldo/ket_reductase_CS"/>
</dbReference>
<dbReference type="PANTHER" id="PTHR43827:SF3">
    <property type="entry name" value="NADP-DEPENDENT OXIDOREDUCTASE DOMAIN-CONTAINING PROTEIN"/>
    <property type="match status" value="1"/>
</dbReference>
<dbReference type="Gene3D" id="3.20.20.100">
    <property type="entry name" value="NADP-dependent oxidoreductase domain"/>
    <property type="match status" value="1"/>
</dbReference>
<keyword evidence="3" id="KW-0560">Oxidoreductase</keyword>
<protein>
    <submittedName>
        <fullName evidence="5">Aldo/keto reductase</fullName>
    </submittedName>
</protein>
<comment type="caution">
    <text evidence="5">The sequence shown here is derived from an EMBL/GenBank/DDBJ whole genome shotgun (WGS) entry which is preliminary data.</text>
</comment>
<evidence type="ECO:0000313" key="6">
    <source>
        <dbReference type="Proteomes" id="UP001596119"/>
    </source>
</evidence>
<dbReference type="EMBL" id="JBHSQK010000011">
    <property type="protein sequence ID" value="MFC5947900.1"/>
    <property type="molecule type" value="Genomic_DNA"/>
</dbReference>
<accession>A0ABW1I3X0</accession>
<reference evidence="6" key="1">
    <citation type="journal article" date="2019" name="Int. J. Syst. Evol. Microbiol.">
        <title>The Global Catalogue of Microorganisms (GCM) 10K type strain sequencing project: providing services to taxonomists for standard genome sequencing and annotation.</title>
        <authorList>
            <consortium name="The Broad Institute Genomics Platform"/>
            <consortium name="The Broad Institute Genome Sequencing Center for Infectious Disease"/>
            <person name="Wu L."/>
            <person name="Ma J."/>
        </authorList>
    </citation>
    <scope>NUCLEOTIDE SEQUENCE [LARGE SCALE GENOMIC DNA]</scope>
    <source>
        <strain evidence="6">CGMCC 4.7397</strain>
    </source>
</reference>
<proteinExistence type="inferred from homology"/>
<dbReference type="SUPFAM" id="SSF51430">
    <property type="entry name" value="NAD(P)-linked oxidoreductase"/>
    <property type="match status" value="1"/>
</dbReference>
<evidence type="ECO:0000256" key="2">
    <source>
        <dbReference type="ARBA" id="ARBA00022857"/>
    </source>
</evidence>
<dbReference type="Proteomes" id="UP001596119">
    <property type="component" value="Unassembled WGS sequence"/>
</dbReference>
<name>A0ABW1I3X0_9PSEU</name>
<evidence type="ECO:0000256" key="1">
    <source>
        <dbReference type="ARBA" id="ARBA00007905"/>
    </source>
</evidence>
<dbReference type="InterPro" id="IPR020471">
    <property type="entry name" value="AKR"/>
</dbReference>